<reference evidence="2 3" key="1">
    <citation type="submission" date="2017-11" db="EMBL/GenBank/DDBJ databases">
        <authorList>
            <person name="Seth-Smith MB H."/>
        </authorList>
    </citation>
    <scope>NUCLEOTIDE SEQUENCE [LARGE SCALE GENOMIC DNA]</scope>
    <source>
        <strain evidence="2">E</strain>
    </source>
</reference>
<feature type="domain" description="Metallo-beta-lactamase" evidence="1">
    <location>
        <begin position="82"/>
        <end position="271"/>
    </location>
</feature>
<gene>
    <name evidence="2" type="primary">cphA</name>
    <name evidence="2" type="ORF">BSTAB16_3974</name>
</gene>
<dbReference type="Pfam" id="PF00753">
    <property type="entry name" value="Lactamase_B"/>
    <property type="match status" value="1"/>
</dbReference>
<evidence type="ECO:0000259" key="1">
    <source>
        <dbReference type="SMART" id="SM00849"/>
    </source>
</evidence>
<dbReference type="Proteomes" id="UP000268684">
    <property type="component" value="Chromosome II"/>
</dbReference>
<keyword evidence="3" id="KW-1185">Reference proteome</keyword>
<proteinExistence type="predicted"/>
<dbReference type="CDD" id="cd16282">
    <property type="entry name" value="metallo-hydrolase-like_MBL-fold"/>
    <property type="match status" value="1"/>
</dbReference>
<sequence length="368" mass="40872">MVSDAIYRASPQVYPYWTITSDFVIDKYLAREDDPLTPLNTWLAATERNMAKAFASQADLEEKKVTWTKLSENAYAYTAEGDPNSGVIIGDDSVLIVDTTATPAMAQDLIAKIRSVTDKPIKHVVLSHYHAVRVLGASAYFDEGAQHVIASRGTYEMIVERGEADMKSEIERFPRLFAGVETVPGLTWPTLVFEREITLFLGKLEVKIMHVGSGHTKGDTIVWLPSQKVLFSGDLVEYDAACYCGDAQLEQWPATLEALRALGAEKLVPGRGPALLNPAEVNKGLDYTKDFVTTLLAQGRKAVERNLDLKASMALTREAMDPKFGHVFIYEHCLPFDVSRAFDEASGIAHPRIWTAQRDKDMWAALQD</sequence>
<dbReference type="PANTHER" id="PTHR42951">
    <property type="entry name" value="METALLO-BETA-LACTAMASE DOMAIN-CONTAINING"/>
    <property type="match status" value="1"/>
</dbReference>
<organism evidence="2 3">
    <name type="scientific">Burkholderia stabilis</name>
    <dbReference type="NCBI Taxonomy" id="95485"/>
    <lineage>
        <taxon>Bacteria</taxon>
        <taxon>Pseudomonadati</taxon>
        <taxon>Pseudomonadota</taxon>
        <taxon>Betaproteobacteria</taxon>
        <taxon>Burkholderiales</taxon>
        <taxon>Burkholderiaceae</taxon>
        <taxon>Burkholderia</taxon>
        <taxon>Burkholderia cepacia complex</taxon>
    </lineage>
</organism>
<dbReference type="SMART" id="SM00849">
    <property type="entry name" value="Lactamase_B"/>
    <property type="match status" value="1"/>
</dbReference>
<protein>
    <submittedName>
        <fullName evidence="2">Beta-lactamase,Metallo-beta-lactamase superfamily</fullName>
    </submittedName>
</protein>
<evidence type="ECO:0000313" key="3">
    <source>
        <dbReference type="Proteomes" id="UP000268684"/>
    </source>
</evidence>
<dbReference type="AlphaFoldDB" id="A0AAJ5N8N0"/>
<dbReference type="InterPro" id="IPR050855">
    <property type="entry name" value="NDM-1-like"/>
</dbReference>
<name>A0AAJ5N8N0_9BURK</name>
<dbReference type="PANTHER" id="PTHR42951:SF20">
    <property type="entry name" value="BETA LACTAMASE"/>
    <property type="match status" value="1"/>
</dbReference>
<accession>A0AAJ5N8N0</accession>
<dbReference type="EMBL" id="LR025743">
    <property type="protein sequence ID" value="VBB13789.1"/>
    <property type="molecule type" value="Genomic_DNA"/>
</dbReference>
<dbReference type="Gene3D" id="3.60.15.10">
    <property type="entry name" value="Ribonuclease Z/Hydroxyacylglutathione hydrolase-like"/>
    <property type="match status" value="1"/>
</dbReference>
<dbReference type="SUPFAM" id="SSF56281">
    <property type="entry name" value="Metallo-hydrolase/oxidoreductase"/>
    <property type="match status" value="1"/>
</dbReference>
<dbReference type="InterPro" id="IPR036866">
    <property type="entry name" value="RibonucZ/Hydroxyglut_hydro"/>
</dbReference>
<evidence type="ECO:0000313" key="2">
    <source>
        <dbReference type="EMBL" id="VBB13789.1"/>
    </source>
</evidence>
<dbReference type="InterPro" id="IPR001279">
    <property type="entry name" value="Metallo-B-lactamas"/>
</dbReference>